<dbReference type="AlphaFoldDB" id="D5EJX2"/>
<sequence length="323" mass="35694">MSIWQATPPTPTELAAIQLTDIRVDYGTHTAVHELSLSVPYGEIYGLIGPNGAGKTSSFKVLATLLEPTYGDVHVCGIDVAEEPEEARRCFGYMPDLAPVPSDLKCGEFLDMFVAAYGVPRRLRKQRVSECLEKVRLTDKRDSFCKSLSRGMTQRLVLAKCLLHEPKVLLLDEPASGLDPASRAALRDTLRSLARDGVAVLISSHILSELSELCTQIGILNQGRLLDSGPPDEVAQRLGARTHRILEIQLNGHCPETVEFLNSVSHTQSVRVEGKLLRVDYLGDEDDQTELLRQLIERKVPVRTFSERGITIEDVILDLEGES</sequence>
<dbReference type="Pfam" id="PF00005">
    <property type="entry name" value="ABC_tran"/>
    <property type="match status" value="1"/>
</dbReference>
<dbReference type="Proteomes" id="UP000000925">
    <property type="component" value="Chromosome"/>
</dbReference>
<evidence type="ECO:0000259" key="5">
    <source>
        <dbReference type="PROSITE" id="PS50893"/>
    </source>
</evidence>
<gene>
    <name evidence="6" type="ordered locus">Caka_1702</name>
</gene>
<dbReference type="CDD" id="cd03230">
    <property type="entry name" value="ABC_DR_subfamily_A"/>
    <property type="match status" value="1"/>
</dbReference>
<dbReference type="SMART" id="SM00382">
    <property type="entry name" value="AAA"/>
    <property type="match status" value="1"/>
</dbReference>
<dbReference type="SUPFAM" id="SSF52540">
    <property type="entry name" value="P-loop containing nucleoside triphosphate hydrolases"/>
    <property type="match status" value="1"/>
</dbReference>
<organism evidence="6 7">
    <name type="scientific">Coraliomargarita akajimensis (strain DSM 45221 / IAM 15411 / JCM 23193 / KCTC 12865 / 04OKA010-24)</name>
    <dbReference type="NCBI Taxonomy" id="583355"/>
    <lineage>
        <taxon>Bacteria</taxon>
        <taxon>Pseudomonadati</taxon>
        <taxon>Verrucomicrobiota</taxon>
        <taxon>Opitutia</taxon>
        <taxon>Puniceicoccales</taxon>
        <taxon>Coraliomargaritaceae</taxon>
        <taxon>Coraliomargarita</taxon>
    </lineage>
</organism>
<dbReference type="Gene3D" id="3.40.50.300">
    <property type="entry name" value="P-loop containing nucleotide triphosphate hydrolases"/>
    <property type="match status" value="1"/>
</dbReference>
<dbReference type="InterPro" id="IPR003593">
    <property type="entry name" value="AAA+_ATPase"/>
</dbReference>
<evidence type="ECO:0000256" key="3">
    <source>
        <dbReference type="ARBA" id="ARBA00022741"/>
    </source>
</evidence>
<keyword evidence="7" id="KW-1185">Reference proteome</keyword>
<keyword evidence="4" id="KW-0067">ATP-binding</keyword>
<protein>
    <submittedName>
        <fullName evidence="6">ABC transporter related protein</fullName>
    </submittedName>
</protein>
<dbReference type="InterPro" id="IPR003439">
    <property type="entry name" value="ABC_transporter-like_ATP-bd"/>
</dbReference>
<dbReference type="EMBL" id="CP001998">
    <property type="protein sequence ID" value="ADE54721.1"/>
    <property type="molecule type" value="Genomic_DNA"/>
</dbReference>
<evidence type="ECO:0000313" key="6">
    <source>
        <dbReference type="EMBL" id="ADE54721.1"/>
    </source>
</evidence>
<evidence type="ECO:0000256" key="2">
    <source>
        <dbReference type="ARBA" id="ARBA00022448"/>
    </source>
</evidence>
<dbReference type="KEGG" id="caa:Caka_1702"/>
<keyword evidence="3" id="KW-0547">Nucleotide-binding</keyword>
<dbReference type="PANTHER" id="PTHR43335:SF3">
    <property type="entry name" value="ABC TRANSPORTER"/>
    <property type="match status" value="1"/>
</dbReference>
<dbReference type="InterPro" id="IPR027417">
    <property type="entry name" value="P-loop_NTPase"/>
</dbReference>
<dbReference type="STRING" id="583355.Caka_1702"/>
<accession>D5EJX2</accession>
<reference evidence="6 7" key="1">
    <citation type="journal article" date="2010" name="Stand. Genomic Sci.">
        <title>Complete genome sequence of Coraliomargarita akajimensis type strain (04OKA010-24).</title>
        <authorList>
            <person name="Mavromatis K."/>
            <person name="Abt B."/>
            <person name="Brambilla E."/>
            <person name="Lapidus A."/>
            <person name="Copeland A."/>
            <person name="Deshpande S."/>
            <person name="Nolan M."/>
            <person name="Lucas S."/>
            <person name="Tice H."/>
            <person name="Cheng J.F."/>
            <person name="Han C."/>
            <person name="Detter J.C."/>
            <person name="Woyke T."/>
            <person name="Goodwin L."/>
            <person name="Pitluck S."/>
            <person name="Held B."/>
            <person name="Brettin T."/>
            <person name="Tapia R."/>
            <person name="Ivanova N."/>
            <person name="Mikhailova N."/>
            <person name="Pati A."/>
            <person name="Liolios K."/>
            <person name="Chen A."/>
            <person name="Palaniappan K."/>
            <person name="Land M."/>
            <person name="Hauser L."/>
            <person name="Chang Y.J."/>
            <person name="Jeffries C.D."/>
            <person name="Rohde M."/>
            <person name="Goker M."/>
            <person name="Bristow J."/>
            <person name="Eisen J.A."/>
            <person name="Markowitz V."/>
            <person name="Hugenholtz P."/>
            <person name="Klenk H.P."/>
            <person name="Kyrpides N.C."/>
        </authorList>
    </citation>
    <scope>NUCLEOTIDE SEQUENCE [LARGE SCALE GENOMIC DNA]</scope>
    <source>
        <strain evidence="7">DSM 45221 / IAM 15411 / JCM 23193 / KCTC 12865</strain>
    </source>
</reference>
<dbReference type="RefSeq" id="WP_013043443.1">
    <property type="nucleotide sequence ID" value="NC_014008.1"/>
</dbReference>
<dbReference type="eggNOG" id="COG1131">
    <property type="taxonomic scope" value="Bacteria"/>
</dbReference>
<name>D5EJX2_CORAD</name>
<dbReference type="GO" id="GO:0005524">
    <property type="term" value="F:ATP binding"/>
    <property type="evidence" value="ECO:0007669"/>
    <property type="project" value="UniProtKB-KW"/>
</dbReference>
<dbReference type="HOGENOM" id="CLU_000604_1_2_0"/>
<keyword evidence="2" id="KW-0813">Transport</keyword>
<evidence type="ECO:0000256" key="1">
    <source>
        <dbReference type="ARBA" id="ARBA00005417"/>
    </source>
</evidence>
<evidence type="ECO:0000256" key="4">
    <source>
        <dbReference type="ARBA" id="ARBA00022840"/>
    </source>
</evidence>
<comment type="similarity">
    <text evidence="1">Belongs to the ABC transporter superfamily.</text>
</comment>
<feature type="domain" description="ABC transporter" evidence="5">
    <location>
        <begin position="17"/>
        <end position="247"/>
    </location>
</feature>
<proteinExistence type="inferred from homology"/>
<dbReference type="GO" id="GO:0016887">
    <property type="term" value="F:ATP hydrolysis activity"/>
    <property type="evidence" value="ECO:0007669"/>
    <property type="project" value="InterPro"/>
</dbReference>
<evidence type="ECO:0000313" key="7">
    <source>
        <dbReference type="Proteomes" id="UP000000925"/>
    </source>
</evidence>
<dbReference type="PANTHER" id="PTHR43335">
    <property type="entry name" value="ABC TRANSPORTER, ATP-BINDING PROTEIN"/>
    <property type="match status" value="1"/>
</dbReference>
<dbReference type="PROSITE" id="PS50893">
    <property type="entry name" value="ABC_TRANSPORTER_2"/>
    <property type="match status" value="1"/>
</dbReference>